<name>A0A9Q8URZ6_PASFU</name>
<reference evidence="1" key="2">
    <citation type="journal article" date="2022" name="Microb. Genom.">
        <title>A chromosome-scale genome assembly of the tomato pathogen Cladosporium fulvum reveals a compartmentalized genome architecture and the presence of a dispensable chromosome.</title>
        <authorList>
            <person name="Zaccaron A.Z."/>
            <person name="Chen L.H."/>
            <person name="Samaras A."/>
            <person name="Stergiopoulos I."/>
        </authorList>
    </citation>
    <scope>NUCLEOTIDE SEQUENCE</scope>
    <source>
        <strain evidence="1">Race5_Kim</strain>
    </source>
</reference>
<dbReference type="AlphaFoldDB" id="A0A9Q8URZ6"/>
<accession>A0A9Q8URZ6</accession>
<reference evidence="1" key="1">
    <citation type="submission" date="2021-12" db="EMBL/GenBank/DDBJ databases">
        <authorList>
            <person name="Zaccaron A."/>
            <person name="Stergiopoulos I."/>
        </authorList>
    </citation>
    <scope>NUCLEOTIDE SEQUENCE</scope>
    <source>
        <strain evidence="1">Race5_Kim</strain>
    </source>
</reference>
<evidence type="ECO:0000313" key="2">
    <source>
        <dbReference type="Proteomes" id="UP000756132"/>
    </source>
</evidence>
<sequence length="85" mass="9837">MVGSINYLSTLSRPDITYAVGLAARYMSNLSEDYMKAVKRIFWLGLYLRRKPHLLEFKETEDSSTFQLRGRIHGYYGGYEGSYLA</sequence>
<protein>
    <submittedName>
        <fullName evidence="1">Uncharacterized protein</fullName>
    </submittedName>
</protein>
<organism evidence="1 2">
    <name type="scientific">Passalora fulva</name>
    <name type="common">Tomato leaf mold</name>
    <name type="synonym">Cladosporium fulvum</name>
    <dbReference type="NCBI Taxonomy" id="5499"/>
    <lineage>
        <taxon>Eukaryota</taxon>
        <taxon>Fungi</taxon>
        <taxon>Dikarya</taxon>
        <taxon>Ascomycota</taxon>
        <taxon>Pezizomycotina</taxon>
        <taxon>Dothideomycetes</taxon>
        <taxon>Dothideomycetidae</taxon>
        <taxon>Mycosphaerellales</taxon>
        <taxon>Mycosphaerellaceae</taxon>
        <taxon>Fulvia</taxon>
    </lineage>
</organism>
<dbReference type="OrthoDB" id="3693885at2759"/>
<dbReference type="GeneID" id="71990451"/>
<evidence type="ECO:0000313" key="1">
    <source>
        <dbReference type="EMBL" id="UJO20258.1"/>
    </source>
</evidence>
<proteinExistence type="predicted"/>
<dbReference type="Proteomes" id="UP000756132">
    <property type="component" value="Chromosome 7"/>
</dbReference>
<dbReference type="RefSeq" id="XP_047764624.1">
    <property type="nucleotide sequence ID" value="XM_047909721.1"/>
</dbReference>
<dbReference type="KEGG" id="ffu:CLAFUR5_10573"/>
<dbReference type="EMBL" id="CP090169">
    <property type="protein sequence ID" value="UJO20258.1"/>
    <property type="molecule type" value="Genomic_DNA"/>
</dbReference>
<gene>
    <name evidence="1" type="ORF">CLAFUR5_10573</name>
</gene>
<keyword evidence="2" id="KW-1185">Reference proteome</keyword>